<evidence type="ECO:0000313" key="2">
    <source>
        <dbReference type="EMBL" id="RGX00174.1"/>
    </source>
</evidence>
<gene>
    <name evidence="1" type="ORF">AA415_02737</name>
    <name evidence="2" type="ORF">DWV41_02860</name>
</gene>
<evidence type="ECO:0000313" key="1">
    <source>
        <dbReference type="EMBL" id="KWR52871.1"/>
    </source>
</evidence>
<dbReference type="EMBL" id="LRGC01000017">
    <property type="protein sequence ID" value="KWR52871.1"/>
    <property type="molecule type" value="Genomic_DNA"/>
</dbReference>
<evidence type="ECO:0000313" key="3">
    <source>
        <dbReference type="Proteomes" id="UP000056419"/>
    </source>
</evidence>
<protein>
    <submittedName>
        <fullName evidence="1">Uncharacterized protein</fullName>
    </submittedName>
</protein>
<dbReference type="Proteomes" id="UP000056419">
    <property type="component" value="Unassembled WGS sequence"/>
</dbReference>
<accession>A0A120A100</accession>
<dbReference type="STRING" id="46506.AA415_02737"/>
<comment type="caution">
    <text evidence="1">The sequence shown here is derived from an EMBL/GenBank/DDBJ whole genome shotgun (WGS) entry which is preliminary data.</text>
</comment>
<organism evidence="1 3">
    <name type="scientific">Bacteroides stercoris</name>
    <dbReference type="NCBI Taxonomy" id="46506"/>
    <lineage>
        <taxon>Bacteria</taxon>
        <taxon>Pseudomonadati</taxon>
        <taxon>Bacteroidota</taxon>
        <taxon>Bacteroidia</taxon>
        <taxon>Bacteroidales</taxon>
        <taxon>Bacteroidaceae</taxon>
        <taxon>Bacteroides</taxon>
    </lineage>
</organism>
<keyword evidence="3" id="KW-1185">Reference proteome</keyword>
<name>A0A120A100_BACSE</name>
<reference evidence="1" key="2">
    <citation type="submission" date="2016-01" db="EMBL/GenBank/DDBJ databases">
        <authorList>
            <person name="McClelland M."/>
            <person name="Jain A."/>
            <person name="Saraogi P."/>
            <person name="Mendelson R."/>
            <person name="Westerman R."/>
            <person name="SanMiguel P."/>
            <person name="Csonka L."/>
        </authorList>
    </citation>
    <scope>NUCLEOTIDE SEQUENCE</scope>
    <source>
        <strain evidence="1">CL09T03C01</strain>
    </source>
</reference>
<dbReference type="Proteomes" id="UP000284777">
    <property type="component" value="Unassembled WGS sequence"/>
</dbReference>
<dbReference type="RefSeq" id="WP_060386359.1">
    <property type="nucleotide sequence ID" value="NZ_JAASHK010000032.1"/>
</dbReference>
<proteinExistence type="predicted"/>
<dbReference type="PATRIC" id="fig|46506.5.peg.2941"/>
<dbReference type="EMBL" id="QSBD01000002">
    <property type="protein sequence ID" value="RGX00174.1"/>
    <property type="molecule type" value="Genomic_DNA"/>
</dbReference>
<dbReference type="AlphaFoldDB" id="A0A120A100"/>
<evidence type="ECO:0000313" key="4">
    <source>
        <dbReference type="Proteomes" id="UP000284777"/>
    </source>
</evidence>
<sequence>MKNNLLRMGYVMVSRALLQEICEKKGAACCEEEAFLRVLTNVNFKPAVVFCNGAGVQCARGESVITFMGWADIFGWTRARTRRFFDRCFAAGLIERVPGCCPSHIHVPGYDAWTGQPASIGKVMNAAGSFSATAAPVAAKSKSSAAFEESLKEFLAYYGRTTHLPVENGSYVRALWKKLSTRERELAYRKVEDYYFSLNNTHFCYQAAKYLEYRIFENEFVN</sequence>
<reference evidence="1 3" key="1">
    <citation type="journal article" date="2016" name="BMC Genomics">
        <title>Type VI secretion systems of human gut Bacteroidales segregate into three genetic architectures, two of which are contained on mobile genetic elements.</title>
        <authorList>
            <person name="Coyne M.J."/>
            <person name="Roelofs K.G."/>
            <person name="Comstock L.E."/>
        </authorList>
    </citation>
    <scope>NUCLEOTIDE SEQUENCE [LARGE SCALE GENOMIC DNA]</scope>
    <source>
        <strain evidence="1 3">CL09T03C01</strain>
    </source>
</reference>
<reference evidence="2 4" key="3">
    <citation type="submission" date="2018-08" db="EMBL/GenBank/DDBJ databases">
        <title>A genome reference for cultivated species of the human gut microbiota.</title>
        <authorList>
            <person name="Zou Y."/>
            <person name="Xue W."/>
            <person name="Luo G."/>
        </authorList>
    </citation>
    <scope>NUCLEOTIDE SEQUENCE [LARGE SCALE GENOMIC DNA]</scope>
    <source>
        <strain evidence="2 4">AF05-4</strain>
    </source>
</reference>